<name>A0A381PTN9_9ZZZZ</name>
<accession>A0A381PTN9</accession>
<protein>
    <submittedName>
        <fullName evidence="2">Uncharacterized protein</fullName>
    </submittedName>
</protein>
<evidence type="ECO:0000256" key="1">
    <source>
        <dbReference type="ARBA" id="ARBA00022596"/>
    </source>
</evidence>
<dbReference type="InterPro" id="IPR002822">
    <property type="entry name" value="Ni_insertion"/>
</dbReference>
<evidence type="ECO:0000313" key="2">
    <source>
        <dbReference type="EMBL" id="SUZ69339.1"/>
    </source>
</evidence>
<keyword evidence="1" id="KW-0533">Nickel</keyword>
<dbReference type="EMBL" id="UINC01001060">
    <property type="protein sequence ID" value="SUZ69339.1"/>
    <property type="molecule type" value="Genomic_DNA"/>
</dbReference>
<dbReference type="PANTHER" id="PTHR36566:SF1">
    <property type="entry name" value="PYRIDINIUM-3,5-BISTHIOCARBOXYLIC ACID MONONUCLEOTIDE NICKEL INSERTION PROTEIN"/>
    <property type="match status" value="1"/>
</dbReference>
<organism evidence="2">
    <name type="scientific">marine metagenome</name>
    <dbReference type="NCBI Taxonomy" id="408172"/>
    <lineage>
        <taxon>unclassified sequences</taxon>
        <taxon>metagenomes</taxon>
        <taxon>ecological metagenomes</taxon>
    </lineage>
</organism>
<sequence length="370" mass="38498">MTLGALLDAGAELGFVISTLEGLNVDGWSLTTEQVDRNGIRATRAVVDAPEQHHHRHWSDIRLMLEQASLPDRVRARALAVFEALAMAEGDVHGVSPEDVHFHEVGALDAIVDIVGSCAALESLGIDEIASGPVAVGVGSISAAHGILPNPPPAVVNLLEGIATVSVDVDMELTTPTGAAIINALAGQVGPMPDMTISGSGYGAGTRDLADRANVTQVIIGTSTDTTSDGIETVIELSTNLDDVTGETLGDAITQLMDAGALDAWVTPIVMKKGRPAHTLSVLATPVDSPRLVELMMATTGTLGVRTRQIQRTVAARRIVTVSVDGHDVDVKVSDFRVKAEFDQALKAADALGVPVTEVAARAEALAQET</sequence>
<gene>
    <name evidence="2" type="ORF">METZ01_LOCUS22193</name>
</gene>
<proteinExistence type="inferred from homology"/>
<dbReference type="Gene3D" id="3.30.70.1380">
    <property type="entry name" value="Transcriptional regulatory protein pf0864 domain like"/>
    <property type="match status" value="1"/>
</dbReference>
<dbReference type="AlphaFoldDB" id="A0A381PTN9"/>
<dbReference type="HAMAP" id="MF_01074">
    <property type="entry name" value="LarC"/>
    <property type="match status" value="1"/>
</dbReference>
<reference evidence="2" key="1">
    <citation type="submission" date="2018-05" db="EMBL/GenBank/DDBJ databases">
        <authorList>
            <person name="Lanie J.A."/>
            <person name="Ng W.-L."/>
            <person name="Kazmierczak K.M."/>
            <person name="Andrzejewski T.M."/>
            <person name="Davidsen T.M."/>
            <person name="Wayne K.J."/>
            <person name="Tettelin H."/>
            <person name="Glass J.I."/>
            <person name="Rusch D."/>
            <person name="Podicherti R."/>
            <person name="Tsui H.-C.T."/>
            <person name="Winkler M.E."/>
        </authorList>
    </citation>
    <scope>NUCLEOTIDE SEQUENCE</scope>
</reference>
<dbReference type="NCBIfam" id="TIGR00299">
    <property type="entry name" value="nickel pincer cofactor biosynthesis protein LarC"/>
    <property type="match status" value="1"/>
</dbReference>
<dbReference type="Pfam" id="PF01969">
    <property type="entry name" value="Ni_insertion"/>
    <property type="match status" value="1"/>
</dbReference>
<dbReference type="PANTHER" id="PTHR36566">
    <property type="entry name" value="NICKEL INSERTION PROTEIN-RELATED"/>
    <property type="match status" value="1"/>
</dbReference>